<dbReference type="KEGG" id="rher:EHE19_008725"/>
<evidence type="ECO:0000256" key="3">
    <source>
        <dbReference type="ARBA" id="ARBA00022679"/>
    </source>
</evidence>
<sequence>MKKVALLFPGQGSQYVGMGKSLHEKYSVVRETFEEANEVLGFDIRNLCFEGSMEELTRTENTQPAILTTSVAMFKVYMQEIGVEPSYLCGHSLGEITSLTCAGGIKFSDAIKIVRNRGKFMQEAAAAGIGAMAAVSGLEKQIIKEECLLVNGDNNLVVISNYNSPNQIVISGHKNAVEEVGKRLKEKGGRITPLSVSAPFHSPLMKQAAERLKEELSNYEYSILKWPVLSNVTALPYEDSSMIIKNLELQITEPVQWQSIIQYLEKQGVELGIELGPKAVLKNLMKSNSKLIKCYAFDTEEDVLSLKEIAGENLNTEEKASKIKLIEKCIAIAVCTKNSNWDNDEYQNGVVIPYRRIQEMLLYLEKEGKEPTLEQMQDALEMLKSVLNTKRTPISEQIEKFNQVFDESGTRSLFPQFILPA</sequence>
<dbReference type="Gene3D" id="3.40.366.10">
    <property type="entry name" value="Malonyl-Coenzyme A Acyl Carrier Protein, domain 2"/>
    <property type="match status" value="1"/>
</dbReference>
<evidence type="ECO:0000256" key="1">
    <source>
        <dbReference type="ARBA" id="ARBA00008217"/>
    </source>
</evidence>
<dbReference type="RefSeq" id="WP_137696307.1">
    <property type="nucleotide sequence ID" value="NZ_CP061336.1"/>
</dbReference>
<dbReference type="InterPro" id="IPR004410">
    <property type="entry name" value="Malonyl_CoA-ACP_transAc_FabD"/>
</dbReference>
<dbReference type="PANTHER" id="PTHR42681">
    <property type="entry name" value="MALONYL-COA-ACYL CARRIER PROTEIN TRANSACYLASE, MITOCHONDRIAL"/>
    <property type="match status" value="1"/>
</dbReference>
<evidence type="ECO:0000259" key="6">
    <source>
        <dbReference type="SMART" id="SM00827"/>
    </source>
</evidence>
<dbReference type="InterPro" id="IPR001227">
    <property type="entry name" value="Ac_transferase_dom_sf"/>
</dbReference>
<organism evidence="7 8">
    <name type="scientific">Ruminiclostridium herbifermentans</name>
    <dbReference type="NCBI Taxonomy" id="2488810"/>
    <lineage>
        <taxon>Bacteria</taxon>
        <taxon>Bacillati</taxon>
        <taxon>Bacillota</taxon>
        <taxon>Clostridia</taxon>
        <taxon>Eubacteriales</taxon>
        <taxon>Oscillospiraceae</taxon>
        <taxon>Ruminiclostridium</taxon>
    </lineage>
</organism>
<dbReference type="GO" id="GO:0004314">
    <property type="term" value="F:[acyl-carrier-protein] S-malonyltransferase activity"/>
    <property type="evidence" value="ECO:0007669"/>
    <property type="project" value="UniProtKB-EC"/>
</dbReference>
<feature type="domain" description="Malonyl-CoA:ACP transacylase (MAT)" evidence="6">
    <location>
        <begin position="7"/>
        <end position="308"/>
    </location>
</feature>
<evidence type="ECO:0000313" key="7">
    <source>
        <dbReference type="EMBL" id="QNU68463.1"/>
    </source>
</evidence>
<comment type="similarity">
    <text evidence="1">Belongs to the FabD family.</text>
</comment>
<dbReference type="InterPro" id="IPR050858">
    <property type="entry name" value="Mal-CoA-ACP_Trans/PKS_FabD"/>
</dbReference>
<proteinExistence type="inferred from homology"/>
<gene>
    <name evidence="7" type="primary">fabD</name>
    <name evidence="7" type="ORF">EHE19_008725</name>
</gene>
<dbReference type="OrthoDB" id="9805460at2"/>
<evidence type="ECO:0000256" key="4">
    <source>
        <dbReference type="ARBA" id="ARBA00023315"/>
    </source>
</evidence>
<comment type="catalytic activity">
    <reaction evidence="5">
        <text>holo-[ACP] + malonyl-CoA = malonyl-[ACP] + CoA</text>
        <dbReference type="Rhea" id="RHEA:41792"/>
        <dbReference type="Rhea" id="RHEA-COMP:9623"/>
        <dbReference type="Rhea" id="RHEA-COMP:9685"/>
        <dbReference type="ChEBI" id="CHEBI:57287"/>
        <dbReference type="ChEBI" id="CHEBI:57384"/>
        <dbReference type="ChEBI" id="CHEBI:64479"/>
        <dbReference type="ChEBI" id="CHEBI:78449"/>
        <dbReference type="EC" id="2.3.1.39"/>
    </reaction>
</comment>
<dbReference type="SUPFAM" id="SSF52151">
    <property type="entry name" value="FabD/lysophospholipase-like"/>
    <property type="match status" value="1"/>
</dbReference>
<dbReference type="FunFam" id="3.30.70.250:FF:000001">
    <property type="entry name" value="Malonyl CoA-acyl carrier protein transacylase"/>
    <property type="match status" value="1"/>
</dbReference>
<dbReference type="AlphaFoldDB" id="A0A4U7JJB7"/>
<evidence type="ECO:0000313" key="8">
    <source>
        <dbReference type="Proteomes" id="UP000306409"/>
    </source>
</evidence>
<dbReference type="GO" id="GO:0005829">
    <property type="term" value="C:cytosol"/>
    <property type="evidence" value="ECO:0007669"/>
    <property type="project" value="TreeGrafter"/>
</dbReference>
<reference evidence="7 8" key="1">
    <citation type="submission" date="2020-09" db="EMBL/GenBank/DDBJ databases">
        <title>Characterization and genome sequencing of Ruminiclostridium sp. nov. MA18.</title>
        <authorList>
            <person name="Rettenmaier R."/>
            <person name="Kowollik M.-L."/>
            <person name="Liebl W."/>
            <person name="Zverlov V."/>
        </authorList>
    </citation>
    <scope>NUCLEOTIDE SEQUENCE [LARGE SCALE GENOMIC DNA]</scope>
    <source>
        <strain evidence="7 8">MA18</strain>
    </source>
</reference>
<dbReference type="Pfam" id="PF00698">
    <property type="entry name" value="Acyl_transf_1"/>
    <property type="match status" value="1"/>
</dbReference>
<dbReference type="EC" id="2.3.1.39" evidence="2"/>
<keyword evidence="4 7" id="KW-0012">Acyltransferase</keyword>
<dbReference type="InterPro" id="IPR016036">
    <property type="entry name" value="Malonyl_transacylase_ACP-bd"/>
</dbReference>
<protein>
    <recommendedName>
        <fullName evidence="2">[acyl-carrier-protein] S-malonyltransferase</fullName>
        <ecNumber evidence="2">2.3.1.39</ecNumber>
    </recommendedName>
</protein>
<accession>A0A4U7JJB7</accession>
<evidence type="ECO:0000256" key="2">
    <source>
        <dbReference type="ARBA" id="ARBA00013258"/>
    </source>
</evidence>
<keyword evidence="8" id="KW-1185">Reference proteome</keyword>
<keyword evidence="3 7" id="KW-0808">Transferase</keyword>
<dbReference type="GO" id="GO:0006633">
    <property type="term" value="P:fatty acid biosynthetic process"/>
    <property type="evidence" value="ECO:0007669"/>
    <property type="project" value="TreeGrafter"/>
</dbReference>
<dbReference type="Proteomes" id="UP000306409">
    <property type="component" value="Chromosome"/>
</dbReference>
<dbReference type="SMART" id="SM00827">
    <property type="entry name" value="PKS_AT"/>
    <property type="match status" value="1"/>
</dbReference>
<dbReference type="Gene3D" id="3.30.70.250">
    <property type="entry name" value="Malonyl-CoA ACP transacylase, ACP-binding"/>
    <property type="match status" value="1"/>
</dbReference>
<evidence type="ECO:0000256" key="5">
    <source>
        <dbReference type="ARBA" id="ARBA00048462"/>
    </source>
</evidence>
<dbReference type="NCBIfam" id="TIGR00128">
    <property type="entry name" value="fabD"/>
    <property type="match status" value="1"/>
</dbReference>
<dbReference type="PANTHER" id="PTHR42681:SF1">
    <property type="entry name" value="MALONYL-COA-ACYL CARRIER PROTEIN TRANSACYLASE, MITOCHONDRIAL"/>
    <property type="match status" value="1"/>
</dbReference>
<dbReference type="EMBL" id="CP061336">
    <property type="protein sequence ID" value="QNU68463.1"/>
    <property type="molecule type" value="Genomic_DNA"/>
</dbReference>
<dbReference type="InterPro" id="IPR014043">
    <property type="entry name" value="Acyl_transferase_dom"/>
</dbReference>
<dbReference type="InterPro" id="IPR016035">
    <property type="entry name" value="Acyl_Trfase/lysoPLipase"/>
</dbReference>
<name>A0A4U7JJB7_9FIRM</name>
<dbReference type="SUPFAM" id="SSF55048">
    <property type="entry name" value="Probable ACP-binding domain of malonyl-CoA ACP transacylase"/>
    <property type="match status" value="1"/>
</dbReference>